<reference evidence="4 5" key="1">
    <citation type="submission" date="2017-02" db="EMBL/GenBank/DDBJ databases">
        <title>Genome sequence of Microcystis aeruginosa KW.</title>
        <authorList>
            <person name="Oh H.-M."/>
            <person name="Ahn C.-Y."/>
            <person name="Jeong H."/>
            <person name="Srivastava A."/>
            <person name="Lee H.-G."/>
            <person name="Kang S.-R."/>
        </authorList>
    </citation>
    <scope>NUCLEOTIDE SEQUENCE [LARGE SCALE GENOMIC DNA]</scope>
    <source>
        <strain evidence="4 5">KW</strain>
    </source>
</reference>
<dbReference type="AlphaFoldDB" id="A0A1V4BYD5"/>
<comment type="similarity">
    <text evidence="1">Belongs to the AHA1 family.</text>
</comment>
<dbReference type="Pfam" id="PF08327">
    <property type="entry name" value="AHSA1"/>
    <property type="match status" value="1"/>
</dbReference>
<feature type="domain" description="Activator of Hsp90 ATPase homologue 1/2-like C-terminal" evidence="3">
    <location>
        <begin position="66"/>
        <end position="182"/>
    </location>
</feature>
<feature type="compositionally biased region" description="Low complexity" evidence="2">
    <location>
        <begin position="1"/>
        <end position="14"/>
    </location>
</feature>
<protein>
    <recommendedName>
        <fullName evidence="3">Activator of Hsp90 ATPase homologue 1/2-like C-terminal domain-containing protein</fullName>
    </recommendedName>
</protein>
<sequence length="346" mass="39320">MSETSIGSTSGTGSTDHRASPSTDGWKTFSSLETAETTLPRLGVWGGRSLQRDRWERLVTSHDMPASPETVWQALSDPAALKLWLGTCHGLPDQLHKEYILDFEDGEFFLCCPVEVRAPFYLRYLWRWLGIGPATSVTWQLEAQENQTRVTVIEEACNPPRDWQAWHGDGWPGILDQLAAYLRTGLEWRWPWRRMGPYAVVELAVPVYEAWNRLFSSAGLRAWLFTMQGNLTPQQSLTILMGDASGMVEMLVQEVVQPGQSPPSFLPYVNFTLRRHAWQGEVGGRLWLEPAGWERSLLQVFHYNWENLTPGLQLSERKLLASFWANAMRRANLICTGPTLPTMMPT</sequence>
<evidence type="ECO:0000256" key="1">
    <source>
        <dbReference type="ARBA" id="ARBA00006817"/>
    </source>
</evidence>
<dbReference type="InterPro" id="IPR013538">
    <property type="entry name" value="ASHA1/2-like_C"/>
</dbReference>
<dbReference type="EMBL" id="MVGR01000002">
    <property type="protein sequence ID" value="OPF19748.1"/>
    <property type="molecule type" value="Genomic_DNA"/>
</dbReference>
<dbReference type="RefSeq" id="WP_079205712.1">
    <property type="nucleotide sequence ID" value="NZ_MVGR01000002.1"/>
</dbReference>
<comment type="caution">
    <text evidence="4">The sequence shown here is derived from an EMBL/GenBank/DDBJ whole genome shotgun (WGS) entry which is preliminary data.</text>
</comment>
<proteinExistence type="inferred from homology"/>
<evidence type="ECO:0000313" key="5">
    <source>
        <dbReference type="Proteomes" id="UP000189835"/>
    </source>
</evidence>
<evidence type="ECO:0000256" key="2">
    <source>
        <dbReference type="SAM" id="MobiDB-lite"/>
    </source>
</evidence>
<accession>A0A1V4BYD5</accession>
<dbReference type="InterPro" id="IPR023393">
    <property type="entry name" value="START-like_dom_sf"/>
</dbReference>
<evidence type="ECO:0000259" key="3">
    <source>
        <dbReference type="Pfam" id="PF08327"/>
    </source>
</evidence>
<dbReference type="Proteomes" id="UP000189835">
    <property type="component" value="Unassembled WGS sequence"/>
</dbReference>
<dbReference type="Gene3D" id="3.30.530.20">
    <property type="match status" value="1"/>
</dbReference>
<dbReference type="CDD" id="cd07814">
    <property type="entry name" value="SRPBCC_CalC_Aha1-like"/>
    <property type="match status" value="1"/>
</dbReference>
<evidence type="ECO:0000313" key="4">
    <source>
        <dbReference type="EMBL" id="OPF19748.1"/>
    </source>
</evidence>
<feature type="region of interest" description="Disordered" evidence="2">
    <location>
        <begin position="1"/>
        <end position="25"/>
    </location>
</feature>
<name>A0A1V4BYD5_MICAE</name>
<gene>
    <name evidence="4" type="ORF">B1L04_02900</name>
</gene>
<organism evidence="4 5">
    <name type="scientific">Microcystis aeruginosa KW</name>
    <dbReference type="NCBI Taxonomy" id="1960155"/>
    <lineage>
        <taxon>Bacteria</taxon>
        <taxon>Bacillati</taxon>
        <taxon>Cyanobacteriota</taxon>
        <taxon>Cyanophyceae</taxon>
        <taxon>Oscillatoriophycideae</taxon>
        <taxon>Chroococcales</taxon>
        <taxon>Microcystaceae</taxon>
        <taxon>Microcystis</taxon>
    </lineage>
</organism>
<dbReference type="SUPFAM" id="SSF55961">
    <property type="entry name" value="Bet v1-like"/>
    <property type="match status" value="1"/>
</dbReference>